<evidence type="ECO:0000313" key="3">
    <source>
        <dbReference type="EMBL" id="QLG26266.1"/>
    </source>
</evidence>
<protein>
    <submittedName>
        <fullName evidence="3">Universal stress protein</fullName>
    </submittedName>
</protein>
<dbReference type="PANTHER" id="PTHR46268">
    <property type="entry name" value="STRESS RESPONSE PROTEIN NHAX"/>
    <property type="match status" value="1"/>
</dbReference>
<dbReference type="PANTHER" id="PTHR46268:SF24">
    <property type="entry name" value="UNIVERSAL STRESS PROTEIN"/>
    <property type="match status" value="1"/>
</dbReference>
<evidence type="ECO:0000256" key="1">
    <source>
        <dbReference type="ARBA" id="ARBA00008791"/>
    </source>
</evidence>
<feature type="domain" description="UspA" evidence="2">
    <location>
        <begin position="1"/>
        <end position="139"/>
    </location>
</feature>
<name>A0A7D5GA19_9EURY</name>
<dbReference type="InterPro" id="IPR006016">
    <property type="entry name" value="UspA"/>
</dbReference>
<dbReference type="CDD" id="cd23659">
    <property type="entry name" value="USP_At3g01520-like"/>
    <property type="match status" value="1"/>
</dbReference>
<evidence type="ECO:0000259" key="2">
    <source>
        <dbReference type="Pfam" id="PF00582"/>
    </source>
</evidence>
<dbReference type="InterPro" id="IPR014729">
    <property type="entry name" value="Rossmann-like_a/b/a_fold"/>
</dbReference>
<dbReference type="PRINTS" id="PR01438">
    <property type="entry name" value="UNVRSLSTRESS"/>
</dbReference>
<dbReference type="SUPFAM" id="SSF52402">
    <property type="entry name" value="Adenine nucleotide alpha hydrolases-like"/>
    <property type="match status" value="1"/>
</dbReference>
<comment type="similarity">
    <text evidence="1">Belongs to the universal stress protein A family.</text>
</comment>
<dbReference type="OrthoDB" id="105697at2157"/>
<dbReference type="Gene3D" id="3.40.50.620">
    <property type="entry name" value="HUPs"/>
    <property type="match status" value="1"/>
</dbReference>
<gene>
    <name evidence="3" type="ORF">HUG10_01345</name>
</gene>
<dbReference type="InterPro" id="IPR006015">
    <property type="entry name" value="Universal_stress_UspA"/>
</dbReference>
<reference evidence="3 4" key="1">
    <citation type="submission" date="2020-07" db="EMBL/GenBank/DDBJ databases">
        <title>Gai3-2, isolated from salt lake.</title>
        <authorList>
            <person name="Cui H."/>
            <person name="Shi X."/>
        </authorList>
    </citation>
    <scope>NUCLEOTIDE SEQUENCE [LARGE SCALE GENOMIC DNA]</scope>
    <source>
        <strain evidence="3 4">Gai3-2</strain>
    </source>
</reference>
<proteinExistence type="inferred from homology"/>
<dbReference type="AlphaFoldDB" id="A0A7D5GA19"/>
<dbReference type="GeneID" id="56027436"/>
<accession>A0A7D5GA19</accession>
<dbReference type="Proteomes" id="UP000509750">
    <property type="component" value="Chromosome"/>
</dbReference>
<sequence>MVKRILVAFDGTDQSVDALEYAASEWPDAELVLLTVIDPSEAGFSAGRGVPSGAEEWYETMKAKAEGTLADGAALVDREVETVTEVGKPREAIVEYAEADHVDHIVVGSHGRQGFSRIVLGSVAEGVVRTAPVPVTVVR</sequence>
<keyword evidence="4" id="KW-1185">Reference proteome</keyword>
<organism evidence="3 4">
    <name type="scientific">Halorarum halophilum</name>
    <dbReference type="NCBI Taxonomy" id="2743090"/>
    <lineage>
        <taxon>Archaea</taxon>
        <taxon>Methanobacteriati</taxon>
        <taxon>Methanobacteriota</taxon>
        <taxon>Stenosarchaea group</taxon>
        <taxon>Halobacteria</taxon>
        <taxon>Halobacteriales</taxon>
        <taxon>Haloferacaceae</taxon>
        <taxon>Halorarum</taxon>
    </lineage>
</organism>
<dbReference type="KEGG" id="halg:HUG10_01345"/>
<dbReference type="RefSeq" id="WP_179167841.1">
    <property type="nucleotide sequence ID" value="NZ_CP058529.1"/>
</dbReference>
<dbReference type="EMBL" id="CP058529">
    <property type="protein sequence ID" value="QLG26266.1"/>
    <property type="molecule type" value="Genomic_DNA"/>
</dbReference>
<evidence type="ECO:0000313" key="4">
    <source>
        <dbReference type="Proteomes" id="UP000509750"/>
    </source>
</evidence>
<dbReference type="Pfam" id="PF00582">
    <property type="entry name" value="Usp"/>
    <property type="match status" value="1"/>
</dbReference>